<dbReference type="Proteomes" id="UP001341281">
    <property type="component" value="Chromosome 10"/>
</dbReference>
<protein>
    <submittedName>
        <fullName evidence="2">Uncharacterized protein</fullName>
    </submittedName>
</protein>
<feature type="region of interest" description="Disordered" evidence="1">
    <location>
        <begin position="604"/>
        <end position="677"/>
    </location>
</feature>
<feature type="region of interest" description="Disordered" evidence="1">
    <location>
        <begin position="61"/>
        <end position="101"/>
    </location>
</feature>
<evidence type="ECO:0000313" key="2">
    <source>
        <dbReference type="EMBL" id="WVZ99126.1"/>
    </source>
</evidence>
<dbReference type="EMBL" id="CP144754">
    <property type="protein sequence ID" value="WVZ99126.1"/>
    <property type="molecule type" value="Genomic_DNA"/>
</dbReference>
<feature type="compositionally biased region" description="Low complexity" evidence="1">
    <location>
        <begin position="81"/>
        <end position="91"/>
    </location>
</feature>
<organism evidence="2 3">
    <name type="scientific">Paspalum notatum var. saurae</name>
    <dbReference type="NCBI Taxonomy" id="547442"/>
    <lineage>
        <taxon>Eukaryota</taxon>
        <taxon>Viridiplantae</taxon>
        <taxon>Streptophyta</taxon>
        <taxon>Embryophyta</taxon>
        <taxon>Tracheophyta</taxon>
        <taxon>Spermatophyta</taxon>
        <taxon>Magnoliopsida</taxon>
        <taxon>Liliopsida</taxon>
        <taxon>Poales</taxon>
        <taxon>Poaceae</taxon>
        <taxon>PACMAD clade</taxon>
        <taxon>Panicoideae</taxon>
        <taxon>Andropogonodae</taxon>
        <taxon>Paspaleae</taxon>
        <taxon>Paspalinae</taxon>
        <taxon>Paspalum</taxon>
    </lineage>
</organism>
<evidence type="ECO:0000256" key="1">
    <source>
        <dbReference type="SAM" id="MobiDB-lite"/>
    </source>
</evidence>
<name>A0AAQ3XGR3_PASNO</name>
<feature type="region of interest" description="Disordered" evidence="1">
    <location>
        <begin position="384"/>
        <end position="417"/>
    </location>
</feature>
<dbReference type="AlphaFoldDB" id="A0AAQ3XGR3"/>
<sequence>MVMVMLSTTLQSGLLHDVSSAAALLAAKPGCLGSGTEAVSVLANIISTWDIRGRSSGFSCTHRSPTLRHLSTSSELKEPSRFSSTKSRPFPSFSPKPPSPSLFSVEKPSVATAIPLLVDDRTSRDQLQLVDVVMYSCPSPITKLLNLWSSLDLNKLTRTTHNLVIIKTGPCAMATASPGPHAYADLDNVDSLVLIVESIVVNAALLCNHGAPKTCRFLPNSALVHRAIRFDTWARWVVCRRRLCTAAVLQHGDTGAGCRAGAWAGDAGTEYETDLPRYFVVQTNEGATYVRTEFGGGEPEVEILAVSGVHAEVVEAAGPHHAAAVAGLAGEVGAGVGGAGAVAEAPQPALVEAGVEVHDGARGVGHLGVRQQREAVGAVGAVERRGADAPVPAVPQRPGRRRPRREAAEAGAGRHRGGVAHAVGAAGGHGVALVLGRVPVEVPAAGGVEPRPPLQRPAAADDAARAVDGEARHDAGVADLEAVGGLAAVVDEAEAEAQRLVTVSGTPVNCTPSQGPERHTLVRPFQMNTSGSPDVSMAATTAPGDGSDGLAHAVSVMFFPAAKSTPRRIPGSSVSVGWSNPCHTTRPPWPCSDTTRFPSSWIRAVHGPPPPPPSAGDTDHTTVPLGAATASAQPPPLVADTESVAPALRPTAPRTGSARLATQTTVRTGTLAYQTPT</sequence>
<reference evidence="2 3" key="1">
    <citation type="submission" date="2024-02" db="EMBL/GenBank/DDBJ databases">
        <title>High-quality chromosome-scale genome assembly of Pensacola bahiagrass (Paspalum notatum Flugge var. saurae).</title>
        <authorList>
            <person name="Vega J.M."/>
            <person name="Podio M."/>
            <person name="Orjuela J."/>
            <person name="Siena L.A."/>
            <person name="Pessino S.C."/>
            <person name="Combes M.C."/>
            <person name="Mariac C."/>
            <person name="Albertini E."/>
            <person name="Pupilli F."/>
            <person name="Ortiz J.P.A."/>
            <person name="Leblanc O."/>
        </authorList>
    </citation>
    <scope>NUCLEOTIDE SEQUENCE [LARGE SCALE GENOMIC DNA]</scope>
    <source>
        <strain evidence="2">R1</strain>
        <tissue evidence="2">Leaf</tissue>
    </source>
</reference>
<keyword evidence="3" id="KW-1185">Reference proteome</keyword>
<proteinExistence type="predicted"/>
<feature type="compositionally biased region" description="Polar residues" evidence="1">
    <location>
        <begin position="660"/>
        <end position="677"/>
    </location>
</feature>
<feature type="compositionally biased region" description="Polar residues" evidence="1">
    <location>
        <begin position="61"/>
        <end position="74"/>
    </location>
</feature>
<evidence type="ECO:0000313" key="3">
    <source>
        <dbReference type="Proteomes" id="UP001341281"/>
    </source>
</evidence>
<accession>A0AAQ3XGR3</accession>
<gene>
    <name evidence="2" type="ORF">U9M48_044473</name>
</gene>